<gene>
    <name evidence="1" type="ORF">CGI_10002779</name>
</gene>
<dbReference type="HOGENOM" id="CLU_2851853_0_0_1"/>
<sequence>MDSSKPAMACIAILPYGSLSTSIGTSDPTAIRASHDKHEKRWILNTVHKMWFVVIYVIVLSPTTL</sequence>
<dbReference type="InParanoid" id="K1QK58"/>
<proteinExistence type="predicted"/>
<name>K1QK58_MAGGI</name>
<dbReference type="EMBL" id="JH816616">
    <property type="protein sequence ID" value="EKC22106.1"/>
    <property type="molecule type" value="Genomic_DNA"/>
</dbReference>
<dbReference type="AlphaFoldDB" id="K1QK58"/>
<evidence type="ECO:0000313" key="1">
    <source>
        <dbReference type="EMBL" id="EKC22106.1"/>
    </source>
</evidence>
<organism evidence="1">
    <name type="scientific">Magallana gigas</name>
    <name type="common">Pacific oyster</name>
    <name type="synonym">Crassostrea gigas</name>
    <dbReference type="NCBI Taxonomy" id="29159"/>
    <lineage>
        <taxon>Eukaryota</taxon>
        <taxon>Metazoa</taxon>
        <taxon>Spiralia</taxon>
        <taxon>Lophotrochozoa</taxon>
        <taxon>Mollusca</taxon>
        <taxon>Bivalvia</taxon>
        <taxon>Autobranchia</taxon>
        <taxon>Pteriomorphia</taxon>
        <taxon>Ostreida</taxon>
        <taxon>Ostreoidea</taxon>
        <taxon>Ostreidae</taxon>
        <taxon>Magallana</taxon>
    </lineage>
</organism>
<protein>
    <submittedName>
        <fullName evidence="1">Uncharacterized protein</fullName>
    </submittedName>
</protein>
<reference evidence="1" key="1">
    <citation type="journal article" date="2012" name="Nature">
        <title>The oyster genome reveals stress adaptation and complexity of shell formation.</title>
        <authorList>
            <person name="Zhang G."/>
            <person name="Fang X."/>
            <person name="Guo X."/>
            <person name="Li L."/>
            <person name="Luo R."/>
            <person name="Xu F."/>
            <person name="Yang P."/>
            <person name="Zhang L."/>
            <person name="Wang X."/>
            <person name="Qi H."/>
            <person name="Xiong Z."/>
            <person name="Que H."/>
            <person name="Xie Y."/>
            <person name="Holland P.W."/>
            <person name="Paps J."/>
            <person name="Zhu Y."/>
            <person name="Wu F."/>
            <person name="Chen Y."/>
            <person name="Wang J."/>
            <person name="Peng C."/>
            <person name="Meng J."/>
            <person name="Yang L."/>
            <person name="Liu J."/>
            <person name="Wen B."/>
            <person name="Zhang N."/>
            <person name="Huang Z."/>
            <person name="Zhu Q."/>
            <person name="Feng Y."/>
            <person name="Mount A."/>
            <person name="Hedgecock D."/>
            <person name="Xu Z."/>
            <person name="Liu Y."/>
            <person name="Domazet-Loso T."/>
            <person name="Du Y."/>
            <person name="Sun X."/>
            <person name="Zhang S."/>
            <person name="Liu B."/>
            <person name="Cheng P."/>
            <person name="Jiang X."/>
            <person name="Li J."/>
            <person name="Fan D."/>
            <person name="Wang W."/>
            <person name="Fu W."/>
            <person name="Wang T."/>
            <person name="Wang B."/>
            <person name="Zhang J."/>
            <person name="Peng Z."/>
            <person name="Li Y."/>
            <person name="Li N."/>
            <person name="Wang J."/>
            <person name="Chen M."/>
            <person name="He Y."/>
            <person name="Tan F."/>
            <person name="Song X."/>
            <person name="Zheng Q."/>
            <person name="Huang R."/>
            <person name="Yang H."/>
            <person name="Du X."/>
            <person name="Chen L."/>
            <person name="Yang M."/>
            <person name="Gaffney P.M."/>
            <person name="Wang S."/>
            <person name="Luo L."/>
            <person name="She Z."/>
            <person name="Ming Y."/>
            <person name="Huang W."/>
            <person name="Zhang S."/>
            <person name="Huang B."/>
            <person name="Zhang Y."/>
            <person name="Qu T."/>
            <person name="Ni P."/>
            <person name="Miao G."/>
            <person name="Wang J."/>
            <person name="Wang Q."/>
            <person name="Steinberg C.E."/>
            <person name="Wang H."/>
            <person name="Li N."/>
            <person name="Qian L."/>
            <person name="Zhang G."/>
            <person name="Li Y."/>
            <person name="Yang H."/>
            <person name="Liu X."/>
            <person name="Wang J."/>
            <person name="Yin Y."/>
            <person name="Wang J."/>
        </authorList>
    </citation>
    <scope>NUCLEOTIDE SEQUENCE [LARGE SCALE GENOMIC DNA]</scope>
    <source>
        <strain evidence="1">05x7-T-G4-1.051#20</strain>
    </source>
</reference>
<accession>K1QK58</accession>